<comment type="function">
    <text evidence="7">May be involved in iron transport and iron homeostasis.</text>
</comment>
<dbReference type="PANTHER" id="PTHR11660">
    <property type="entry name" value="SOLUTE CARRIER FAMILY 40 MEMBER"/>
    <property type="match status" value="1"/>
</dbReference>
<protein>
    <recommendedName>
        <fullName evidence="7">Solute carrier family 40 member</fullName>
    </recommendedName>
</protein>
<accession>A0A420Y0L9</accession>
<dbReference type="SUPFAM" id="SSF103473">
    <property type="entry name" value="MFS general substrate transporter"/>
    <property type="match status" value="1"/>
</dbReference>
<keyword evidence="10" id="KW-1185">Reference proteome</keyword>
<dbReference type="PANTHER" id="PTHR11660:SF57">
    <property type="entry name" value="SOLUTE CARRIER FAMILY 40 MEMBER"/>
    <property type="match status" value="1"/>
</dbReference>
<sequence>MELSPYTTGHPPQSSEDNDEATASEPFITPESSSVSLPTTLTVRLYTSHLLSTWNSRLFEFGAVLFLADIFPGSLLPLSIYALVRNAAAILGAQAVGDAVDGAGRRGRRLGVVRLSIVAGRISVAGSCAICILLDLRRGERHDWRLGTDAVALGLFIVLVALACMEKLASVMNLVAVERDWVVVMTEGNEHARHTLNSQMRRLDLLCKLLGPLASSSLDIISTPIAIWTTLVLNLVSILPEYFCIARVHAVVPSLQRPSSSDETDRDTDFSAESSSKSALSRILPLTSLSFYVRHPAFLPSLSLSLLYLTVLSLAGQMVTYLLASGFTSLQVGLIRTVSTIFELSATFLAPRLMKYIGVVRAGIWALSWEMGWLALGGALYFRDTWLDRGQDVQAGVTLGAVGLVVGVVLSRVGLWGFDLCAQSLVQDEVEAENRGSFSSVEAAFQNLFELASYVTTIIFSRPDQFKWPVAVSIGAVYLAGGLYAGFVRKRRGHLFHRPACVCLEKGRHRPHDMVRMDSF</sequence>
<keyword evidence="3 7" id="KW-0813">Transport</keyword>
<name>A0A420Y0L9_9PEZI</name>
<feature type="transmembrane region" description="Helical" evidence="7">
    <location>
        <begin position="362"/>
        <end position="382"/>
    </location>
</feature>
<evidence type="ECO:0000256" key="1">
    <source>
        <dbReference type="ARBA" id="ARBA00004141"/>
    </source>
</evidence>
<gene>
    <name evidence="9" type="ORF">DL546_004311</name>
</gene>
<evidence type="ECO:0000256" key="3">
    <source>
        <dbReference type="ARBA" id="ARBA00022448"/>
    </source>
</evidence>
<comment type="caution">
    <text evidence="7">Lacks conserved residue(s) required for the propagation of feature annotation.</text>
</comment>
<dbReference type="OrthoDB" id="648861at2759"/>
<feature type="compositionally biased region" description="Polar residues" evidence="8">
    <location>
        <begin position="1"/>
        <end position="15"/>
    </location>
</feature>
<evidence type="ECO:0000256" key="7">
    <source>
        <dbReference type="RuleBase" id="RU365065"/>
    </source>
</evidence>
<evidence type="ECO:0000256" key="8">
    <source>
        <dbReference type="SAM" id="MobiDB-lite"/>
    </source>
</evidence>
<keyword evidence="4 7" id="KW-0812">Transmembrane</keyword>
<dbReference type="EMBL" id="QVQW01000080">
    <property type="protein sequence ID" value="RKU41218.1"/>
    <property type="molecule type" value="Genomic_DNA"/>
</dbReference>
<dbReference type="InterPro" id="IPR036259">
    <property type="entry name" value="MFS_trans_sf"/>
</dbReference>
<feature type="transmembrane region" description="Helical" evidence="7">
    <location>
        <begin position="112"/>
        <end position="134"/>
    </location>
</feature>
<evidence type="ECO:0000256" key="2">
    <source>
        <dbReference type="ARBA" id="ARBA00006279"/>
    </source>
</evidence>
<dbReference type="STRING" id="177199.A0A420Y0L9"/>
<dbReference type="GO" id="GO:0016020">
    <property type="term" value="C:membrane"/>
    <property type="evidence" value="ECO:0007669"/>
    <property type="project" value="UniProtKB-SubCell"/>
</dbReference>
<keyword evidence="6 7" id="KW-0472">Membrane</keyword>
<dbReference type="Pfam" id="PF06963">
    <property type="entry name" value="FPN1"/>
    <property type="match status" value="1"/>
</dbReference>
<evidence type="ECO:0000256" key="5">
    <source>
        <dbReference type="ARBA" id="ARBA00022989"/>
    </source>
</evidence>
<feature type="transmembrane region" description="Helical" evidence="7">
    <location>
        <begin position="61"/>
        <end position="84"/>
    </location>
</feature>
<evidence type="ECO:0000313" key="10">
    <source>
        <dbReference type="Proteomes" id="UP000275385"/>
    </source>
</evidence>
<dbReference type="InterPro" id="IPR009716">
    <property type="entry name" value="Ferroportin-1"/>
</dbReference>
<dbReference type="GO" id="GO:0005381">
    <property type="term" value="F:iron ion transmembrane transporter activity"/>
    <property type="evidence" value="ECO:0007669"/>
    <property type="project" value="UniProtKB-UniRule"/>
</dbReference>
<organism evidence="9 10">
    <name type="scientific">Coniochaeta pulveracea</name>
    <dbReference type="NCBI Taxonomy" id="177199"/>
    <lineage>
        <taxon>Eukaryota</taxon>
        <taxon>Fungi</taxon>
        <taxon>Dikarya</taxon>
        <taxon>Ascomycota</taxon>
        <taxon>Pezizomycotina</taxon>
        <taxon>Sordariomycetes</taxon>
        <taxon>Sordariomycetidae</taxon>
        <taxon>Coniochaetales</taxon>
        <taxon>Coniochaetaceae</taxon>
        <taxon>Coniochaeta</taxon>
    </lineage>
</organism>
<comment type="subcellular location">
    <subcellularLocation>
        <location evidence="1 7">Membrane</location>
        <topology evidence="1 7">Multi-pass membrane protein</topology>
    </subcellularLocation>
</comment>
<keyword evidence="5 7" id="KW-1133">Transmembrane helix</keyword>
<evidence type="ECO:0000313" key="9">
    <source>
        <dbReference type="EMBL" id="RKU41218.1"/>
    </source>
</evidence>
<evidence type="ECO:0000256" key="6">
    <source>
        <dbReference type="ARBA" id="ARBA00023136"/>
    </source>
</evidence>
<proteinExistence type="inferred from homology"/>
<evidence type="ECO:0000256" key="4">
    <source>
        <dbReference type="ARBA" id="ARBA00022692"/>
    </source>
</evidence>
<comment type="similarity">
    <text evidence="2 7">Belongs to the ferroportin (FP) (TC 2.A.100) family. SLC40A subfamily.</text>
</comment>
<feature type="transmembrane region" description="Helical" evidence="7">
    <location>
        <begin position="146"/>
        <end position="165"/>
    </location>
</feature>
<dbReference type="AlphaFoldDB" id="A0A420Y0L9"/>
<comment type="caution">
    <text evidence="9">The sequence shown here is derived from an EMBL/GenBank/DDBJ whole genome shotgun (WGS) entry which is preliminary data.</text>
</comment>
<dbReference type="Proteomes" id="UP000275385">
    <property type="component" value="Unassembled WGS sequence"/>
</dbReference>
<feature type="transmembrane region" description="Helical" evidence="7">
    <location>
        <begin position="468"/>
        <end position="488"/>
    </location>
</feature>
<keyword evidence="7" id="KW-0406">Ion transport</keyword>
<feature type="transmembrane region" description="Helical" evidence="7">
    <location>
        <begin position="304"/>
        <end position="324"/>
    </location>
</feature>
<reference evidence="9 10" key="1">
    <citation type="submission" date="2018-08" db="EMBL/GenBank/DDBJ databases">
        <title>Draft genome of the lignicolous fungus Coniochaeta pulveracea.</title>
        <authorList>
            <person name="Borstlap C.J."/>
            <person name="De Witt R.N."/>
            <person name="Botha A."/>
            <person name="Volschenk H."/>
        </authorList>
    </citation>
    <scope>NUCLEOTIDE SEQUENCE [LARGE SCALE GENOMIC DNA]</scope>
    <source>
        <strain evidence="9 10">CAB683</strain>
    </source>
</reference>
<feature type="region of interest" description="Disordered" evidence="8">
    <location>
        <begin position="1"/>
        <end position="34"/>
    </location>
</feature>